<comment type="caution">
    <text evidence="1">The sequence shown here is derived from an EMBL/GenBank/DDBJ whole genome shotgun (WGS) entry which is preliminary data.</text>
</comment>
<evidence type="ECO:0000313" key="1">
    <source>
        <dbReference type="EMBL" id="THV31068.1"/>
    </source>
</evidence>
<dbReference type="InterPro" id="IPR011049">
    <property type="entry name" value="Serralysin-like_metalloprot_C"/>
</dbReference>
<dbReference type="EMBL" id="STGU01000023">
    <property type="protein sequence ID" value="THV31068.1"/>
    <property type="molecule type" value="Genomic_DNA"/>
</dbReference>
<evidence type="ECO:0008006" key="3">
    <source>
        <dbReference type="Google" id="ProtNLM"/>
    </source>
</evidence>
<dbReference type="RefSeq" id="WP_136543316.1">
    <property type="nucleotide sequence ID" value="NZ_STGU01000023.1"/>
</dbReference>
<reference evidence="1 2" key="1">
    <citation type="submission" date="2019-04" db="EMBL/GenBank/DDBJ databases">
        <title>genome sequence of strain W3.</title>
        <authorList>
            <person name="Gao J."/>
            <person name="Sun J."/>
        </authorList>
    </citation>
    <scope>NUCLEOTIDE SEQUENCE [LARGE SCALE GENOMIC DNA]</scope>
    <source>
        <strain evidence="1 2">W3</strain>
    </source>
</reference>
<gene>
    <name evidence="1" type="ORF">FAA86_22430</name>
</gene>
<organism evidence="1 2">
    <name type="scientific">Rhizobium rosettiformans W3</name>
    <dbReference type="NCBI Taxonomy" id="538378"/>
    <lineage>
        <taxon>Bacteria</taxon>
        <taxon>Pseudomonadati</taxon>
        <taxon>Pseudomonadota</taxon>
        <taxon>Alphaproteobacteria</taxon>
        <taxon>Hyphomicrobiales</taxon>
        <taxon>Rhizobiaceae</taxon>
        <taxon>Rhizobium/Agrobacterium group</taxon>
        <taxon>Rhizobium</taxon>
    </lineage>
</organism>
<name>A0A4S8PK31_9HYPH</name>
<evidence type="ECO:0000313" key="2">
    <source>
        <dbReference type="Proteomes" id="UP000307378"/>
    </source>
</evidence>
<dbReference type="AlphaFoldDB" id="A0A4S8PK31"/>
<dbReference type="PRINTS" id="PR00313">
    <property type="entry name" value="CABNDNGRPT"/>
</dbReference>
<accession>A0A4S8PK31</accession>
<dbReference type="SUPFAM" id="SSF51120">
    <property type="entry name" value="beta-Roll"/>
    <property type="match status" value="1"/>
</dbReference>
<dbReference type="Proteomes" id="UP000307378">
    <property type="component" value="Unassembled WGS sequence"/>
</dbReference>
<protein>
    <recommendedName>
        <fullName evidence="3">Calcium-binding protein</fullName>
    </recommendedName>
</protein>
<proteinExistence type="predicted"/>
<sequence length="387" mass="38675">MDELVGTADNDTFRGFLEGTDDTLTTFDTIEGGAGTDTLNLLMEGAGPYDIPAGVEISGVEIINLVSDGTAALENDGATGLDATVFEGAEQVWLANAINAAGAVLAGEGQTIGFRNVDATATVTVASDVDSASIALDRVADKSAVSVDETTTGDLETVSVSGSLAAGADELTIEDVTKTAETLNLNLTTKAVDLTLTTFDSLVTLDASASTGGIKVDLSGNADLEAASFGSGVDDVTIGGQKGLVVNAGAGADTISFDGSGEGQQIVGGAGGDTFVLTAAATNISETDDFADLVTTIDFKSPDVIDLSGTGFVALNDAQADAVAAAGTFADAFAIATGFQAETAFLFEGSTYIVNDADNSSSFTDGDGVIELVGFTGNLVDGTNLIA</sequence>